<evidence type="ECO:0000313" key="3">
    <source>
        <dbReference type="EMBL" id="HIX47191.1"/>
    </source>
</evidence>
<dbReference type="Proteomes" id="UP000824249">
    <property type="component" value="Unassembled WGS sequence"/>
</dbReference>
<dbReference type="EMBL" id="DXFD01000087">
    <property type="protein sequence ID" value="HIX47191.1"/>
    <property type="molecule type" value="Genomic_DNA"/>
</dbReference>
<proteinExistence type="predicted"/>
<dbReference type="AlphaFoldDB" id="A0A9D1VUN7"/>
<feature type="transmembrane region" description="Helical" evidence="2">
    <location>
        <begin position="189"/>
        <end position="208"/>
    </location>
</feature>
<gene>
    <name evidence="3" type="ORF">H9737_05845</name>
</gene>
<feature type="transmembrane region" description="Helical" evidence="2">
    <location>
        <begin position="20"/>
        <end position="43"/>
    </location>
</feature>
<keyword evidence="2" id="KW-0472">Membrane</keyword>
<feature type="transmembrane region" description="Helical" evidence="2">
    <location>
        <begin position="123"/>
        <end position="144"/>
    </location>
</feature>
<feature type="transmembrane region" description="Helical" evidence="2">
    <location>
        <begin position="262"/>
        <end position="286"/>
    </location>
</feature>
<sequence>MFAVLRARGALGWARGALGWARGAFGLAAALVGSVIGAGFLSGAELVRFFPAQGILPHAAVAAGLFFLCFWMLYRVGGACGGFAGVLARLGRAGPLLRAALLASSFVLCAGMLAGLHSLAREGAGVGLSFPLPSLLALPLLYGLSGRGMRGLYAADALLVPLILLFVAANAGGALRSVQPAPAGAASSLAGVCLYVCMNAFLAAPVVCDAGAARGAGGGAAGCALAALLLGFCIAAVAGAVAGTGAADADLPFLAALGGGRAVRLLFCAVCACAILTSLFSAYYPLHRAAESARRPRLARAGICAAAFLLSAAGLSGLVRFVYPLVGGAGVVFFALLPRALFGRKRARAPATPAARENSLAPAKPAARADRIPAGGGAGPPRAAIF</sequence>
<organism evidence="3 4">
    <name type="scientific">Candidatus Borkfalkia faecigallinarum</name>
    <dbReference type="NCBI Taxonomy" id="2838509"/>
    <lineage>
        <taxon>Bacteria</taxon>
        <taxon>Bacillati</taxon>
        <taxon>Bacillota</taxon>
        <taxon>Clostridia</taxon>
        <taxon>Christensenellales</taxon>
        <taxon>Christensenellaceae</taxon>
        <taxon>Candidatus Borkfalkia</taxon>
    </lineage>
</organism>
<feature type="transmembrane region" description="Helical" evidence="2">
    <location>
        <begin position="55"/>
        <end position="74"/>
    </location>
</feature>
<accession>A0A9D1VUN7</accession>
<feature type="transmembrane region" description="Helical" evidence="2">
    <location>
        <begin position="95"/>
        <end position="117"/>
    </location>
</feature>
<reference evidence="3" key="2">
    <citation type="submission" date="2021-04" db="EMBL/GenBank/DDBJ databases">
        <authorList>
            <person name="Gilroy R."/>
        </authorList>
    </citation>
    <scope>NUCLEOTIDE SEQUENCE</scope>
    <source>
        <strain evidence="3">26628</strain>
    </source>
</reference>
<feature type="transmembrane region" description="Helical" evidence="2">
    <location>
        <begin position="298"/>
        <end position="315"/>
    </location>
</feature>
<evidence type="ECO:0000256" key="1">
    <source>
        <dbReference type="SAM" id="MobiDB-lite"/>
    </source>
</evidence>
<name>A0A9D1VUN7_9FIRM</name>
<feature type="transmembrane region" description="Helical" evidence="2">
    <location>
        <begin position="220"/>
        <end position="242"/>
    </location>
</feature>
<dbReference type="PANTHER" id="PTHR37814">
    <property type="entry name" value="CONSERVED MEMBRANE PROTEIN"/>
    <property type="match status" value="1"/>
</dbReference>
<evidence type="ECO:0000256" key="2">
    <source>
        <dbReference type="SAM" id="Phobius"/>
    </source>
</evidence>
<keyword evidence="2" id="KW-1133">Transmembrane helix</keyword>
<keyword evidence="2" id="KW-0812">Transmembrane</keyword>
<feature type="transmembrane region" description="Helical" evidence="2">
    <location>
        <begin position="151"/>
        <end position="169"/>
    </location>
</feature>
<dbReference type="InterPro" id="IPR038728">
    <property type="entry name" value="YkvI-like"/>
</dbReference>
<feature type="transmembrane region" description="Helical" evidence="2">
    <location>
        <begin position="321"/>
        <end position="342"/>
    </location>
</feature>
<dbReference type="PANTHER" id="PTHR37814:SF1">
    <property type="entry name" value="MEMBRANE PROTEIN"/>
    <property type="match status" value="1"/>
</dbReference>
<comment type="caution">
    <text evidence="3">The sequence shown here is derived from an EMBL/GenBank/DDBJ whole genome shotgun (WGS) entry which is preliminary data.</text>
</comment>
<feature type="region of interest" description="Disordered" evidence="1">
    <location>
        <begin position="353"/>
        <end position="386"/>
    </location>
</feature>
<evidence type="ECO:0000313" key="4">
    <source>
        <dbReference type="Proteomes" id="UP000824249"/>
    </source>
</evidence>
<protein>
    <submittedName>
        <fullName evidence="3">Uncharacterized protein</fullName>
    </submittedName>
</protein>
<reference evidence="3" key="1">
    <citation type="journal article" date="2021" name="PeerJ">
        <title>Extensive microbial diversity within the chicken gut microbiome revealed by metagenomics and culture.</title>
        <authorList>
            <person name="Gilroy R."/>
            <person name="Ravi A."/>
            <person name="Getino M."/>
            <person name="Pursley I."/>
            <person name="Horton D.L."/>
            <person name="Alikhan N.F."/>
            <person name="Baker D."/>
            <person name="Gharbi K."/>
            <person name="Hall N."/>
            <person name="Watson M."/>
            <person name="Adriaenssens E.M."/>
            <person name="Foster-Nyarko E."/>
            <person name="Jarju S."/>
            <person name="Secka A."/>
            <person name="Antonio M."/>
            <person name="Oren A."/>
            <person name="Chaudhuri R.R."/>
            <person name="La Ragione R."/>
            <person name="Hildebrand F."/>
            <person name="Pallen M.J."/>
        </authorList>
    </citation>
    <scope>NUCLEOTIDE SEQUENCE</scope>
    <source>
        <strain evidence="3">26628</strain>
    </source>
</reference>